<dbReference type="PANTHER" id="PTHR34475">
    <property type="match status" value="1"/>
</dbReference>
<dbReference type="PANTHER" id="PTHR34475:SF1">
    <property type="entry name" value="CYTOSKELETON PROTEIN RODZ"/>
    <property type="match status" value="1"/>
</dbReference>
<dbReference type="InterPro" id="IPR050400">
    <property type="entry name" value="Bact_Cytoskel_RodZ"/>
</dbReference>
<keyword evidence="2" id="KW-0472">Membrane</keyword>
<dbReference type="InterPro" id="IPR010982">
    <property type="entry name" value="Lambda_DNA-bd_dom_sf"/>
</dbReference>
<organism evidence="3 4">
    <name type="scientific">Streptococcus acidominimus</name>
    <dbReference type="NCBI Taxonomy" id="1326"/>
    <lineage>
        <taxon>Bacteria</taxon>
        <taxon>Bacillati</taxon>
        <taxon>Bacillota</taxon>
        <taxon>Bacilli</taxon>
        <taxon>Lactobacillales</taxon>
        <taxon>Streptococcaceae</taxon>
        <taxon>Streptococcus</taxon>
    </lineage>
</organism>
<dbReference type="AlphaFoldDB" id="A0A239XPG1"/>
<dbReference type="EMBL" id="LT906454">
    <property type="protein sequence ID" value="SNV48116.1"/>
    <property type="molecule type" value="Genomic_DNA"/>
</dbReference>
<feature type="compositionally biased region" description="Low complexity" evidence="1">
    <location>
        <begin position="164"/>
        <end position="190"/>
    </location>
</feature>
<evidence type="ECO:0000256" key="2">
    <source>
        <dbReference type="SAM" id="Phobius"/>
    </source>
</evidence>
<dbReference type="Gene3D" id="1.10.260.40">
    <property type="entry name" value="lambda repressor-like DNA-binding domains"/>
    <property type="match status" value="1"/>
</dbReference>
<keyword evidence="2" id="KW-1133">Transmembrane helix</keyword>
<feature type="compositionally biased region" description="Polar residues" evidence="1">
    <location>
        <begin position="154"/>
        <end position="163"/>
    </location>
</feature>
<sequence>MVKKSVGTQLRDGRQAKQLNLDNLEDLTGIKSSFLLAIEMDQFALLPSKAYEISYIKKYAQAVDLDDEAILRDYHLSVAEKQEQLLNKQKMTELDLPEENYSRTQVIQHTATSHREKSKKVNLSQICPLTLLALLVLAVLFIFLGRPLLSQLSSNAGTSASEPSQSVIATSTTTASTSPSSSSESPNLTVTPSVDGVTLSAHLSHAQKPVDIVLTLTEDSTDKWFAVSNSNYESGSFLNQETTTARVVLSEETQETTITLGASSGVTITVNGQDLDLSTLSPAATGYITLMIE</sequence>
<evidence type="ECO:0000256" key="1">
    <source>
        <dbReference type="SAM" id="MobiDB-lite"/>
    </source>
</evidence>
<keyword evidence="2" id="KW-0812">Transmembrane</keyword>
<protein>
    <submittedName>
        <fullName evidence="3">Hypothetical membrane associated protein</fullName>
    </submittedName>
</protein>
<evidence type="ECO:0000313" key="3">
    <source>
        <dbReference type="EMBL" id="SNV48116.1"/>
    </source>
</evidence>
<evidence type="ECO:0000313" key="4">
    <source>
        <dbReference type="Proteomes" id="UP000215144"/>
    </source>
</evidence>
<gene>
    <name evidence="3" type="ORF">SAMEA4504048_02468</name>
</gene>
<dbReference type="RefSeq" id="WP_095123676.1">
    <property type="nucleotide sequence ID" value="NZ_LT906454.1"/>
</dbReference>
<proteinExistence type="predicted"/>
<reference evidence="3 4" key="1">
    <citation type="submission" date="2017-06" db="EMBL/GenBank/DDBJ databases">
        <authorList>
            <consortium name="Pathogen Informatics"/>
        </authorList>
    </citation>
    <scope>NUCLEOTIDE SEQUENCE [LARGE SCALE GENOMIC DNA]</scope>
    <source>
        <strain evidence="3 4">NCTC11291</strain>
    </source>
</reference>
<dbReference type="Pfam" id="PF13413">
    <property type="entry name" value="HTH_25"/>
    <property type="match status" value="1"/>
</dbReference>
<dbReference type="KEGG" id="saco:SAME_02468"/>
<accession>A0A239XPG1</accession>
<name>A0A239XPG1_STRAI</name>
<dbReference type="OrthoDB" id="9797543at2"/>
<feature type="region of interest" description="Disordered" evidence="1">
    <location>
        <begin position="154"/>
        <end position="190"/>
    </location>
</feature>
<dbReference type="Proteomes" id="UP000215144">
    <property type="component" value="Chromosome 1"/>
</dbReference>
<feature type="transmembrane region" description="Helical" evidence="2">
    <location>
        <begin position="123"/>
        <end position="144"/>
    </location>
</feature>
<dbReference type="GO" id="GO:0003677">
    <property type="term" value="F:DNA binding"/>
    <property type="evidence" value="ECO:0007669"/>
    <property type="project" value="InterPro"/>
</dbReference>